<feature type="DNA-binding region" description="H-T-H motif" evidence="2">
    <location>
        <begin position="31"/>
        <end position="50"/>
    </location>
</feature>
<keyword evidence="1 2" id="KW-0238">DNA-binding</keyword>
<dbReference type="SUPFAM" id="SSF46689">
    <property type="entry name" value="Homeodomain-like"/>
    <property type="match status" value="1"/>
</dbReference>
<evidence type="ECO:0000256" key="2">
    <source>
        <dbReference type="PROSITE-ProRule" id="PRU00335"/>
    </source>
</evidence>
<dbReference type="InterPro" id="IPR023772">
    <property type="entry name" value="DNA-bd_HTH_TetR-type_CS"/>
</dbReference>
<keyword evidence="5" id="KW-1185">Reference proteome</keyword>
<evidence type="ECO:0000256" key="1">
    <source>
        <dbReference type="ARBA" id="ARBA00023125"/>
    </source>
</evidence>
<dbReference type="Gene3D" id="1.10.357.10">
    <property type="entry name" value="Tetracycline Repressor, domain 2"/>
    <property type="match status" value="1"/>
</dbReference>
<dbReference type="Proteomes" id="UP000537775">
    <property type="component" value="Unassembled WGS sequence"/>
</dbReference>
<dbReference type="PANTHER" id="PTHR30055:SF237">
    <property type="entry name" value="TRANSCRIPTIONAL REPRESSOR MCE3R"/>
    <property type="match status" value="1"/>
</dbReference>
<dbReference type="PROSITE" id="PS01081">
    <property type="entry name" value="HTH_TETR_1"/>
    <property type="match status" value="1"/>
</dbReference>
<feature type="domain" description="HTH tetR-type" evidence="3">
    <location>
        <begin position="8"/>
        <end position="68"/>
    </location>
</feature>
<dbReference type="AlphaFoldDB" id="A0A7X0KTW8"/>
<dbReference type="PANTHER" id="PTHR30055">
    <property type="entry name" value="HTH-TYPE TRANSCRIPTIONAL REGULATOR RUTR"/>
    <property type="match status" value="1"/>
</dbReference>
<dbReference type="EMBL" id="JACHML010000001">
    <property type="protein sequence ID" value="MBB6390514.1"/>
    <property type="molecule type" value="Genomic_DNA"/>
</dbReference>
<dbReference type="RefSeq" id="WP_184749758.1">
    <property type="nucleotide sequence ID" value="NZ_BAAAJR010000003.1"/>
</dbReference>
<dbReference type="InterPro" id="IPR001647">
    <property type="entry name" value="HTH_TetR"/>
</dbReference>
<dbReference type="InterPro" id="IPR050109">
    <property type="entry name" value="HTH-type_TetR-like_transc_reg"/>
</dbReference>
<dbReference type="GO" id="GO:0003700">
    <property type="term" value="F:DNA-binding transcription factor activity"/>
    <property type="evidence" value="ECO:0007669"/>
    <property type="project" value="TreeGrafter"/>
</dbReference>
<dbReference type="PRINTS" id="PR00455">
    <property type="entry name" value="HTHTETR"/>
</dbReference>
<dbReference type="InterPro" id="IPR041490">
    <property type="entry name" value="KstR2_TetR_C"/>
</dbReference>
<evidence type="ECO:0000313" key="5">
    <source>
        <dbReference type="Proteomes" id="UP000537775"/>
    </source>
</evidence>
<evidence type="ECO:0000313" key="4">
    <source>
        <dbReference type="EMBL" id="MBB6390514.1"/>
    </source>
</evidence>
<dbReference type="Pfam" id="PF00440">
    <property type="entry name" value="TetR_N"/>
    <property type="match status" value="1"/>
</dbReference>
<protein>
    <submittedName>
        <fullName evidence="4">AcrR family transcriptional regulator</fullName>
    </submittedName>
</protein>
<sequence length="204" mass="22647">MSWRDFPEPQLSRILQVALTQFVEHGYDATSVRTIAKEVGVTVPALYYHFENKQAMLTALLSHTMDILESHVAEALDDAGEDPRDRFCAVVEAIVLHLTHHRDLAFLDREIRSLTPENRREYAARRAVVAEALIECVERGCASGEFATPLPRESGRAILGMCLAITTWFRMDGPLTASDVARQYVTIALDTVRATPEAEAGGAH</sequence>
<gene>
    <name evidence="4" type="ORF">HD594_000827</name>
</gene>
<evidence type="ECO:0000259" key="3">
    <source>
        <dbReference type="PROSITE" id="PS50977"/>
    </source>
</evidence>
<proteinExistence type="predicted"/>
<name>A0A7X0KTW8_9MICO</name>
<dbReference type="SUPFAM" id="SSF48498">
    <property type="entry name" value="Tetracyclin repressor-like, C-terminal domain"/>
    <property type="match status" value="1"/>
</dbReference>
<accession>A0A7X0KTW8</accession>
<organism evidence="4 5">
    <name type="scientific">Microbacterium thalassium</name>
    <dbReference type="NCBI Taxonomy" id="362649"/>
    <lineage>
        <taxon>Bacteria</taxon>
        <taxon>Bacillati</taxon>
        <taxon>Actinomycetota</taxon>
        <taxon>Actinomycetes</taxon>
        <taxon>Micrococcales</taxon>
        <taxon>Microbacteriaceae</taxon>
        <taxon>Microbacterium</taxon>
    </lineage>
</organism>
<reference evidence="4 5" key="1">
    <citation type="submission" date="2020-08" db="EMBL/GenBank/DDBJ databases">
        <title>Sequencing the genomes of 1000 actinobacteria strains.</title>
        <authorList>
            <person name="Klenk H.-P."/>
        </authorList>
    </citation>
    <scope>NUCLEOTIDE SEQUENCE [LARGE SCALE GENOMIC DNA]</scope>
    <source>
        <strain evidence="4 5">DSM 12511</strain>
    </source>
</reference>
<dbReference type="InterPro" id="IPR009057">
    <property type="entry name" value="Homeodomain-like_sf"/>
</dbReference>
<dbReference type="InterPro" id="IPR036271">
    <property type="entry name" value="Tet_transcr_reg_TetR-rel_C_sf"/>
</dbReference>
<dbReference type="GO" id="GO:0000976">
    <property type="term" value="F:transcription cis-regulatory region binding"/>
    <property type="evidence" value="ECO:0007669"/>
    <property type="project" value="TreeGrafter"/>
</dbReference>
<dbReference type="PROSITE" id="PS50977">
    <property type="entry name" value="HTH_TETR_2"/>
    <property type="match status" value="1"/>
</dbReference>
<comment type="caution">
    <text evidence="4">The sequence shown here is derived from an EMBL/GenBank/DDBJ whole genome shotgun (WGS) entry which is preliminary data.</text>
</comment>
<dbReference type="Pfam" id="PF17932">
    <property type="entry name" value="TetR_C_24"/>
    <property type="match status" value="1"/>
</dbReference>